<comment type="cofactor">
    <cofactor evidence="1 4">
        <name>(R)-lipoate</name>
        <dbReference type="ChEBI" id="CHEBI:83088"/>
    </cofactor>
</comment>
<dbReference type="Gene3D" id="4.10.320.10">
    <property type="entry name" value="E3-binding domain"/>
    <property type="match status" value="2"/>
</dbReference>
<evidence type="ECO:0000256" key="2">
    <source>
        <dbReference type="ARBA" id="ARBA00007317"/>
    </source>
</evidence>
<dbReference type="InterPro" id="IPR036625">
    <property type="entry name" value="E3-bd_dom_sf"/>
</dbReference>
<protein>
    <recommendedName>
        <fullName evidence="4">Dihydrolipoamide acetyltransferase component of pyruvate dehydrogenase complex</fullName>
        <ecNumber evidence="4">2.3.1.-</ecNumber>
    </recommendedName>
</protein>
<evidence type="ECO:0000313" key="9">
    <source>
        <dbReference type="Proteomes" id="UP000654345"/>
    </source>
</evidence>
<keyword evidence="4" id="KW-0012">Acyltransferase</keyword>
<evidence type="ECO:0000256" key="1">
    <source>
        <dbReference type="ARBA" id="ARBA00001938"/>
    </source>
</evidence>
<dbReference type="InterPro" id="IPR001078">
    <property type="entry name" value="2-oxoacid_DH_actylTfrase"/>
</dbReference>
<dbReference type="PANTHER" id="PTHR23151:SF90">
    <property type="entry name" value="DIHYDROLIPOYLLYSINE-RESIDUE ACETYLTRANSFERASE COMPONENT OF PYRUVATE DEHYDROGENASE COMPLEX, MITOCHONDRIAL-RELATED"/>
    <property type="match status" value="1"/>
</dbReference>
<evidence type="ECO:0000259" key="7">
    <source>
        <dbReference type="PROSITE" id="PS51826"/>
    </source>
</evidence>
<organism evidence="8 9">
    <name type="scientific">Ktedonobacter robiniae</name>
    <dbReference type="NCBI Taxonomy" id="2778365"/>
    <lineage>
        <taxon>Bacteria</taxon>
        <taxon>Bacillati</taxon>
        <taxon>Chloroflexota</taxon>
        <taxon>Ktedonobacteria</taxon>
        <taxon>Ktedonobacterales</taxon>
        <taxon>Ktedonobacteraceae</taxon>
        <taxon>Ktedonobacter</taxon>
    </lineage>
</organism>
<accession>A0ABQ3V7L9</accession>
<evidence type="ECO:0000256" key="5">
    <source>
        <dbReference type="SAM" id="MobiDB-lite"/>
    </source>
</evidence>
<dbReference type="Proteomes" id="UP000654345">
    <property type="component" value="Unassembled WGS sequence"/>
</dbReference>
<dbReference type="InterPro" id="IPR023213">
    <property type="entry name" value="CAT-like_dom_sf"/>
</dbReference>
<evidence type="ECO:0000313" key="8">
    <source>
        <dbReference type="EMBL" id="GHO60620.1"/>
    </source>
</evidence>
<gene>
    <name evidence="8" type="primary">aceF</name>
    <name evidence="8" type="ORF">KSB_90950</name>
</gene>
<feature type="domain" description="Peripheral subunit-binding (PSBD)" evidence="7">
    <location>
        <begin position="167"/>
        <end position="204"/>
    </location>
</feature>
<comment type="similarity">
    <text evidence="2 4">Belongs to the 2-oxoacid dehydrogenase family.</text>
</comment>
<dbReference type="Pfam" id="PF00364">
    <property type="entry name" value="Biotin_lipoyl"/>
    <property type="match status" value="1"/>
</dbReference>
<dbReference type="SUPFAM" id="SSF51230">
    <property type="entry name" value="Single hybrid motif"/>
    <property type="match status" value="1"/>
</dbReference>
<evidence type="ECO:0000256" key="3">
    <source>
        <dbReference type="ARBA" id="ARBA00022823"/>
    </source>
</evidence>
<keyword evidence="8" id="KW-0670">Pyruvate</keyword>
<dbReference type="Gene3D" id="2.40.50.100">
    <property type="match status" value="1"/>
</dbReference>
<keyword evidence="4" id="KW-0808">Transferase</keyword>
<keyword evidence="3 4" id="KW-0450">Lipoyl</keyword>
<dbReference type="PROSITE" id="PS51826">
    <property type="entry name" value="PSBD"/>
    <property type="match status" value="2"/>
</dbReference>
<keyword evidence="9" id="KW-1185">Reference proteome</keyword>
<dbReference type="InterPro" id="IPR004167">
    <property type="entry name" value="PSBD"/>
</dbReference>
<feature type="domain" description="Peripheral subunit-binding (PSBD)" evidence="7">
    <location>
        <begin position="108"/>
        <end position="143"/>
    </location>
</feature>
<dbReference type="Pfam" id="PF02817">
    <property type="entry name" value="E3_binding"/>
    <property type="match status" value="2"/>
</dbReference>
<feature type="domain" description="Lipoyl-binding" evidence="6">
    <location>
        <begin position="3"/>
        <end position="78"/>
    </location>
</feature>
<dbReference type="InterPro" id="IPR011053">
    <property type="entry name" value="Single_hybrid_motif"/>
</dbReference>
<dbReference type="PROSITE" id="PS00189">
    <property type="entry name" value="LIPOYL"/>
    <property type="match status" value="1"/>
</dbReference>
<dbReference type="PROSITE" id="PS50968">
    <property type="entry name" value="BIOTINYL_LIPOYL"/>
    <property type="match status" value="1"/>
</dbReference>
<name>A0ABQ3V7L9_9CHLR</name>
<dbReference type="Gene3D" id="3.30.559.10">
    <property type="entry name" value="Chloramphenicol acetyltransferase-like domain"/>
    <property type="match status" value="1"/>
</dbReference>
<dbReference type="PANTHER" id="PTHR23151">
    <property type="entry name" value="DIHYDROLIPOAMIDE ACETYL/SUCCINYL-TRANSFERASE-RELATED"/>
    <property type="match status" value="1"/>
</dbReference>
<evidence type="ECO:0000259" key="6">
    <source>
        <dbReference type="PROSITE" id="PS50968"/>
    </source>
</evidence>
<dbReference type="RefSeq" id="WP_201376694.1">
    <property type="nucleotide sequence ID" value="NZ_BNJG01000006.1"/>
</dbReference>
<dbReference type="Pfam" id="PF00198">
    <property type="entry name" value="2-oxoacid_dh"/>
    <property type="match status" value="1"/>
</dbReference>
<sequence>MVTTQVILPALGMSQDTGKIITWLKASGEQVTKGEPLVEIETDKATVEIEAPADGVLDQIVAEPGEEVPVGQVIATILAPGEKAASAGEATNISRSSPGDHTRQPSLPASPLASRIAAEHNLDLSLVQAEGKRIQKADVMTYLRNQQGAHKQQPTTPIAQTTPRLTMASPKARRLAAEQGKDLAQIKGSGPGGAVLAADVVFMPQAAAVHEKQDQPLSTIWRIMAERTTQSWTSVPHFYLVREVNASRLETWYQHRRKHAAEQTSYTDLLVKIVALALRTSPRLNASWREGTLHLEQAIHIGLAVATEHGLVVPVIHQADRLSLQEITRRRRDLVARALARKLRPEDLREATFTISNLGMYNIDAFNAIIQPPQVAILAVGRIAERVVPVQKQPMVQPTMMLTLSCDHRAVDGALGAKFLSLLADLIEEPLGLLQ</sequence>
<dbReference type="SUPFAM" id="SSF47005">
    <property type="entry name" value="Peripheral subunit-binding domain of 2-oxo acid dehydrogenase complex"/>
    <property type="match status" value="2"/>
</dbReference>
<reference evidence="8 9" key="1">
    <citation type="journal article" date="2021" name="Int. J. Syst. Evol. Microbiol.">
        <title>Reticulibacter mediterranei gen. nov., sp. nov., within the new family Reticulibacteraceae fam. nov., and Ktedonospora formicarum gen. nov., sp. nov., Ktedonobacter robiniae sp. nov., Dictyobacter formicarum sp. nov. and Dictyobacter arantiisoli sp. nov., belonging to the class Ktedonobacteria.</title>
        <authorList>
            <person name="Yabe S."/>
            <person name="Zheng Y."/>
            <person name="Wang C.M."/>
            <person name="Sakai Y."/>
            <person name="Abe K."/>
            <person name="Yokota A."/>
            <person name="Donadio S."/>
            <person name="Cavaletti L."/>
            <person name="Monciardini P."/>
        </authorList>
    </citation>
    <scope>NUCLEOTIDE SEQUENCE [LARGE SCALE GENOMIC DNA]</scope>
    <source>
        <strain evidence="8 9">SOSP1-30</strain>
    </source>
</reference>
<evidence type="ECO:0000256" key="4">
    <source>
        <dbReference type="RuleBase" id="RU003423"/>
    </source>
</evidence>
<dbReference type="CDD" id="cd06849">
    <property type="entry name" value="lipoyl_domain"/>
    <property type="match status" value="1"/>
</dbReference>
<dbReference type="SUPFAM" id="SSF52777">
    <property type="entry name" value="CoA-dependent acyltransferases"/>
    <property type="match status" value="1"/>
</dbReference>
<dbReference type="EMBL" id="BNJG01000006">
    <property type="protein sequence ID" value="GHO60620.1"/>
    <property type="molecule type" value="Genomic_DNA"/>
</dbReference>
<feature type="region of interest" description="Disordered" evidence="5">
    <location>
        <begin position="86"/>
        <end position="109"/>
    </location>
</feature>
<comment type="caution">
    <text evidence="8">The sequence shown here is derived from an EMBL/GenBank/DDBJ whole genome shotgun (WGS) entry which is preliminary data.</text>
</comment>
<dbReference type="InterPro" id="IPR045257">
    <property type="entry name" value="E2/Pdx1"/>
</dbReference>
<dbReference type="InterPro" id="IPR000089">
    <property type="entry name" value="Biotin_lipoyl"/>
</dbReference>
<proteinExistence type="inferred from homology"/>
<dbReference type="InterPro" id="IPR003016">
    <property type="entry name" value="2-oxoA_DH_lipoyl-BS"/>
</dbReference>
<dbReference type="EC" id="2.3.1.-" evidence="4"/>